<dbReference type="AlphaFoldDB" id="A0A084EGW8"/>
<evidence type="ECO:0008006" key="3">
    <source>
        <dbReference type="Google" id="ProtNLM"/>
    </source>
</evidence>
<accession>A0A084EGW8</accession>
<reference evidence="1 2" key="1">
    <citation type="submission" date="2014-03" db="EMBL/GenBank/DDBJ databases">
        <title>Genome sequence of Sphingobium yanoikuyae B1.</title>
        <authorList>
            <person name="Gan H.M."/>
            <person name="Gan H.Y."/>
            <person name="Savka M.A."/>
        </authorList>
    </citation>
    <scope>NUCLEOTIDE SEQUENCE [LARGE SCALE GENOMIC DNA]</scope>
    <source>
        <strain evidence="1 2">B1</strain>
    </source>
</reference>
<evidence type="ECO:0000313" key="1">
    <source>
        <dbReference type="EMBL" id="KEZ17210.1"/>
    </source>
</evidence>
<proteinExistence type="predicted"/>
<comment type="caution">
    <text evidence="1">The sequence shown here is derived from an EMBL/GenBank/DDBJ whole genome shotgun (WGS) entry which is preliminary data.</text>
</comment>
<dbReference type="Proteomes" id="UP000028534">
    <property type="component" value="Unassembled WGS sequence"/>
</dbReference>
<dbReference type="PATRIC" id="fig|13690.10.peg.3797"/>
<protein>
    <recommendedName>
        <fullName evidence="3">Transcriptional regulator</fullName>
    </recommendedName>
</protein>
<gene>
    <name evidence="1" type="ORF">CP98_03709</name>
</gene>
<dbReference type="RefSeq" id="WP_037521440.1">
    <property type="nucleotide sequence ID" value="NZ_JGVR01000024.1"/>
</dbReference>
<organism evidence="1 2">
    <name type="scientific">Sphingobium yanoikuyae</name>
    <name type="common">Sphingomonas yanoikuyae</name>
    <dbReference type="NCBI Taxonomy" id="13690"/>
    <lineage>
        <taxon>Bacteria</taxon>
        <taxon>Pseudomonadati</taxon>
        <taxon>Pseudomonadota</taxon>
        <taxon>Alphaproteobacteria</taxon>
        <taxon>Sphingomonadales</taxon>
        <taxon>Sphingomonadaceae</taxon>
        <taxon>Sphingobium</taxon>
    </lineage>
</organism>
<dbReference type="EMBL" id="JGVR01000024">
    <property type="protein sequence ID" value="KEZ17210.1"/>
    <property type="molecule type" value="Genomic_DNA"/>
</dbReference>
<name>A0A084EGW8_SPHYA</name>
<sequence length="88" mass="10157">MASRYDLPTRKGRYSKTWDRRANLLRLLREGRAIHGETLRKAVMPDRSMASFYLLIRCMRADGYLIEAVGSAHWSKGYRLISEPARAA</sequence>
<evidence type="ECO:0000313" key="2">
    <source>
        <dbReference type="Proteomes" id="UP000028534"/>
    </source>
</evidence>